<protein>
    <submittedName>
        <fullName evidence="6">CysZ-like protein</fullName>
    </submittedName>
</protein>
<dbReference type="Proteomes" id="UP000051587">
    <property type="component" value="Unassembled WGS sequence"/>
</dbReference>
<keyword evidence="2 5" id="KW-0812">Transmembrane</keyword>
<comment type="subcellular location">
    <subcellularLocation>
        <location evidence="1">Membrane</location>
        <topology evidence="1">Multi-pass membrane protein</topology>
    </subcellularLocation>
</comment>
<keyword evidence="3 5" id="KW-1133">Transmembrane helix</keyword>
<gene>
    <name evidence="6" type="ORF">TG4357_02259</name>
</gene>
<proteinExistence type="predicted"/>
<sequence length="246" mass="27108">MAFGIIFSSFFAALGQIGDRRFRRVLFLGVVLTFALLVAVFAGFLWFLQSTVGDEAVIPLIGPVTWLDDLLSWSSFFVMIVLSVFLMVPVASAITSMFLDEVAQAVEDRHYPHLPPAHNVGFFEAVKDTVNFLGIIIAANLLAVLLYVIFSPAALFIFWGMNGYLLGMEYFTLAAIRRVGRAEAKVLRKRYRVTIWAAGTLMAVPLSVPLVNLLIPILGAATFTHIYHRLTGRAVPSGGTSRNPVR</sequence>
<organism evidence="6 7">
    <name type="scientific">Thalassovita gelatinovora</name>
    <name type="common">Thalassobius gelatinovorus</name>
    <dbReference type="NCBI Taxonomy" id="53501"/>
    <lineage>
        <taxon>Bacteria</taxon>
        <taxon>Pseudomonadati</taxon>
        <taxon>Pseudomonadota</taxon>
        <taxon>Alphaproteobacteria</taxon>
        <taxon>Rhodobacterales</taxon>
        <taxon>Roseobacteraceae</taxon>
        <taxon>Thalassovita</taxon>
    </lineage>
</organism>
<dbReference type="InterPro" id="IPR059112">
    <property type="entry name" value="CysZ/EI24"/>
</dbReference>
<evidence type="ECO:0000256" key="5">
    <source>
        <dbReference type="SAM" id="Phobius"/>
    </source>
</evidence>
<feature type="transmembrane region" description="Helical" evidence="5">
    <location>
        <begin position="196"/>
        <end position="221"/>
    </location>
</feature>
<feature type="transmembrane region" description="Helical" evidence="5">
    <location>
        <begin position="130"/>
        <end position="150"/>
    </location>
</feature>
<reference evidence="6 7" key="1">
    <citation type="submission" date="2015-09" db="EMBL/GenBank/DDBJ databases">
        <authorList>
            <consortium name="Swine Surveillance"/>
        </authorList>
    </citation>
    <scope>NUCLEOTIDE SEQUENCE [LARGE SCALE GENOMIC DNA]</scope>
    <source>
        <strain evidence="6 7">CECT 4357</strain>
    </source>
</reference>
<accession>A0A0P1FDB9</accession>
<keyword evidence="4 5" id="KW-0472">Membrane</keyword>
<evidence type="ECO:0000256" key="3">
    <source>
        <dbReference type="ARBA" id="ARBA00022989"/>
    </source>
</evidence>
<evidence type="ECO:0000256" key="1">
    <source>
        <dbReference type="ARBA" id="ARBA00004141"/>
    </source>
</evidence>
<feature type="transmembrane region" description="Helical" evidence="5">
    <location>
        <begin position="25"/>
        <end position="48"/>
    </location>
</feature>
<dbReference type="RefSeq" id="WP_233487483.1">
    <property type="nucleotide sequence ID" value="NZ_CP051181.1"/>
</dbReference>
<evidence type="ECO:0000256" key="4">
    <source>
        <dbReference type="ARBA" id="ARBA00023136"/>
    </source>
</evidence>
<dbReference type="EMBL" id="CYSA01000019">
    <property type="protein sequence ID" value="CUH66149.1"/>
    <property type="molecule type" value="Genomic_DNA"/>
</dbReference>
<name>A0A0P1FDB9_THAGE</name>
<evidence type="ECO:0000313" key="7">
    <source>
        <dbReference type="Proteomes" id="UP000051587"/>
    </source>
</evidence>
<feature type="transmembrane region" description="Helical" evidence="5">
    <location>
        <begin position="76"/>
        <end position="99"/>
    </location>
</feature>
<keyword evidence="7" id="KW-1185">Reference proteome</keyword>
<evidence type="ECO:0000313" key="6">
    <source>
        <dbReference type="EMBL" id="CUH66149.1"/>
    </source>
</evidence>
<dbReference type="Pfam" id="PF07264">
    <property type="entry name" value="EI24"/>
    <property type="match status" value="1"/>
</dbReference>
<evidence type="ECO:0000256" key="2">
    <source>
        <dbReference type="ARBA" id="ARBA00022692"/>
    </source>
</evidence>
<dbReference type="STRING" id="53501.SAMN04488043_108209"/>
<dbReference type="AlphaFoldDB" id="A0A0P1FDB9"/>
<feature type="transmembrane region" description="Helical" evidence="5">
    <location>
        <begin position="156"/>
        <end position="176"/>
    </location>
</feature>